<dbReference type="PANTHER" id="PTHR11439:SF499">
    <property type="entry name" value="PPC DOMAIN-CONTAINING PROTEIN"/>
    <property type="match status" value="1"/>
</dbReference>
<dbReference type="Gramene" id="Solyc06g035725.1.1">
    <property type="protein sequence ID" value="Solyc06g035725.1.1"/>
    <property type="gene ID" value="Solyc06g035725.1"/>
</dbReference>
<name>A0A3Q7GUC2_SOLLC</name>
<organism evidence="1">
    <name type="scientific">Solanum lycopersicum</name>
    <name type="common">Tomato</name>
    <name type="synonym">Lycopersicon esculentum</name>
    <dbReference type="NCBI Taxonomy" id="4081"/>
    <lineage>
        <taxon>Eukaryota</taxon>
        <taxon>Viridiplantae</taxon>
        <taxon>Streptophyta</taxon>
        <taxon>Embryophyta</taxon>
        <taxon>Tracheophyta</taxon>
        <taxon>Spermatophyta</taxon>
        <taxon>Magnoliopsida</taxon>
        <taxon>eudicotyledons</taxon>
        <taxon>Gunneridae</taxon>
        <taxon>Pentapetalae</taxon>
        <taxon>asterids</taxon>
        <taxon>lamiids</taxon>
        <taxon>Solanales</taxon>
        <taxon>Solanaceae</taxon>
        <taxon>Solanoideae</taxon>
        <taxon>Solaneae</taxon>
        <taxon>Solanum</taxon>
        <taxon>Solanum subgen. Lycopersicon</taxon>
    </lineage>
</organism>
<evidence type="ECO:0000313" key="1">
    <source>
        <dbReference type="EnsemblPlants" id="Solyc06g035725.1.1"/>
    </source>
</evidence>
<dbReference type="STRING" id="4081.A0A3Q7GUC2"/>
<sequence>MDVIRSLTQLNMMNVGQDKDVKLDDLGFYQRLVGKLLYLTMTRLDITYVVHVLNSQLTAFCDADWAGCPNLRRYITCYVIKLSKSLISWNPKKQNTVSRSSAKAEYRSMAAAVSEVLWL</sequence>
<dbReference type="EnsemblPlants" id="Solyc06g035725.1.1">
    <property type="protein sequence ID" value="Solyc06g035725.1.1"/>
    <property type="gene ID" value="Solyc06g035725.1"/>
</dbReference>
<accession>A0A3Q7GUC2</accession>
<dbReference type="OMA" id="VMRKSIT"/>
<reference evidence="1" key="2">
    <citation type="submission" date="2019-01" db="UniProtKB">
        <authorList>
            <consortium name="EnsemblPlants"/>
        </authorList>
    </citation>
    <scope>IDENTIFICATION</scope>
    <source>
        <strain evidence="1">cv. Heinz 1706</strain>
    </source>
</reference>
<dbReference type="AlphaFoldDB" id="A0A3Q7GUC2"/>
<protein>
    <recommendedName>
        <fullName evidence="3">Reverse transcriptase Ty1/copia-type domain-containing protein</fullName>
    </recommendedName>
</protein>
<dbReference type="PANTHER" id="PTHR11439">
    <property type="entry name" value="GAG-POL-RELATED RETROTRANSPOSON"/>
    <property type="match status" value="1"/>
</dbReference>
<evidence type="ECO:0008006" key="3">
    <source>
        <dbReference type="Google" id="ProtNLM"/>
    </source>
</evidence>
<evidence type="ECO:0000313" key="2">
    <source>
        <dbReference type="Proteomes" id="UP000004994"/>
    </source>
</evidence>
<dbReference type="InParanoid" id="A0A3Q7GUC2"/>
<proteinExistence type="predicted"/>
<reference evidence="1" key="1">
    <citation type="journal article" date="2012" name="Nature">
        <title>The tomato genome sequence provides insights into fleshy fruit evolution.</title>
        <authorList>
            <consortium name="Tomato Genome Consortium"/>
        </authorList>
    </citation>
    <scope>NUCLEOTIDE SEQUENCE [LARGE SCALE GENOMIC DNA]</scope>
    <source>
        <strain evidence="1">cv. Heinz 1706</strain>
    </source>
</reference>
<dbReference type="Proteomes" id="UP000004994">
    <property type="component" value="Chromosome 6"/>
</dbReference>
<keyword evidence="2" id="KW-1185">Reference proteome</keyword>
<dbReference type="CDD" id="cd09272">
    <property type="entry name" value="RNase_HI_RT_Ty1"/>
    <property type="match status" value="1"/>
</dbReference>